<dbReference type="InterPro" id="IPR000073">
    <property type="entry name" value="AB_hydrolase_1"/>
</dbReference>
<dbReference type="SUPFAM" id="SSF53474">
    <property type="entry name" value="alpha/beta-Hydrolases"/>
    <property type="match status" value="1"/>
</dbReference>
<protein>
    <submittedName>
        <fullName evidence="2">Alpha/beta hydrolase</fullName>
    </submittedName>
</protein>
<dbReference type="AlphaFoldDB" id="A0A3S9A7A2"/>
<dbReference type="PANTHER" id="PTHR42977">
    <property type="entry name" value="HYDROLASE-RELATED"/>
    <property type="match status" value="1"/>
</dbReference>
<dbReference type="GO" id="GO:0004301">
    <property type="term" value="F:epoxide hydrolase activity"/>
    <property type="evidence" value="ECO:0007669"/>
    <property type="project" value="TreeGrafter"/>
</dbReference>
<dbReference type="EMBL" id="CP034437">
    <property type="protein sequence ID" value="AZN41632.1"/>
    <property type="molecule type" value="Genomic_DNA"/>
</dbReference>
<dbReference type="PRINTS" id="PR00412">
    <property type="entry name" value="EPOXHYDRLASE"/>
</dbReference>
<reference evidence="3" key="1">
    <citation type="submission" date="2018-12" db="EMBL/GenBank/DDBJ databases">
        <title>Genome sequence of Peanibacillus sp.</title>
        <authorList>
            <person name="Subramani G."/>
            <person name="Srinivasan S."/>
            <person name="Kim M.K."/>
        </authorList>
    </citation>
    <scope>NUCLEOTIDE SEQUENCE [LARGE SCALE GENOMIC DNA]</scope>
    <source>
        <strain evidence="3">18JY67-1</strain>
    </source>
</reference>
<evidence type="ECO:0000259" key="1">
    <source>
        <dbReference type="Pfam" id="PF00561"/>
    </source>
</evidence>
<sequence length="289" mass="32834">MPIEVLYKKMNIEGYEVFFREAGNPSNPAIILLHGFPSSSHMFRDLIPLLADRYYVIAPDYPGYGNSSMPSVDEFSYTFEHISLVIGELINRLCISRYILYCHDYGGPIGFRIAVRQPERVLGFVIQNAVAHVEGLGEPFDLFKALWADPSPANKKAFAALVDVEFTKKQYVYGVCCPFLISPDGYAMDQFFLDRPGNAAIQLALGYDYRHNVEQYPKWQQYLRTYQPPTLIAWGKNDFIFTLEGAYALARELTCVELVLLCGGHFLLEEASCTVSECIISFFNRVYGF</sequence>
<dbReference type="Proteomes" id="UP000272528">
    <property type="component" value="Chromosome"/>
</dbReference>
<proteinExistence type="predicted"/>
<dbReference type="PANTHER" id="PTHR42977:SF1">
    <property type="entry name" value="BLR6576 PROTEIN"/>
    <property type="match status" value="1"/>
</dbReference>
<dbReference type="Pfam" id="PF00561">
    <property type="entry name" value="Abhydrolase_1"/>
    <property type="match status" value="1"/>
</dbReference>
<dbReference type="Gene3D" id="3.40.50.1820">
    <property type="entry name" value="alpha/beta hydrolase"/>
    <property type="match status" value="1"/>
</dbReference>
<dbReference type="PRINTS" id="PR00111">
    <property type="entry name" value="ABHYDROLASE"/>
</dbReference>
<dbReference type="InterPro" id="IPR029058">
    <property type="entry name" value="AB_hydrolase_fold"/>
</dbReference>
<name>A0A3S9A7A2_9BACL</name>
<keyword evidence="3" id="KW-1185">Reference proteome</keyword>
<keyword evidence="2" id="KW-0378">Hydrolase</keyword>
<gene>
    <name evidence="2" type="ORF">EJC50_19590</name>
</gene>
<evidence type="ECO:0000313" key="3">
    <source>
        <dbReference type="Proteomes" id="UP000272528"/>
    </source>
</evidence>
<accession>A0A3S9A7A2</accession>
<dbReference type="InterPro" id="IPR000639">
    <property type="entry name" value="Epox_hydrolase-like"/>
</dbReference>
<dbReference type="KEGG" id="palb:EJC50_19590"/>
<dbReference type="OrthoDB" id="9797695at2"/>
<evidence type="ECO:0000313" key="2">
    <source>
        <dbReference type="EMBL" id="AZN41632.1"/>
    </source>
</evidence>
<dbReference type="InterPro" id="IPR051340">
    <property type="entry name" value="Haloalkane_dehalogenase"/>
</dbReference>
<organism evidence="2 3">
    <name type="scientific">Paenibacillus albus</name>
    <dbReference type="NCBI Taxonomy" id="2495582"/>
    <lineage>
        <taxon>Bacteria</taxon>
        <taxon>Bacillati</taxon>
        <taxon>Bacillota</taxon>
        <taxon>Bacilli</taxon>
        <taxon>Bacillales</taxon>
        <taxon>Paenibacillaceae</taxon>
        <taxon>Paenibacillus</taxon>
    </lineage>
</organism>
<dbReference type="RefSeq" id="WP_126017338.1">
    <property type="nucleotide sequence ID" value="NZ_CP034437.1"/>
</dbReference>
<feature type="domain" description="AB hydrolase-1" evidence="1">
    <location>
        <begin position="28"/>
        <end position="270"/>
    </location>
</feature>